<dbReference type="AlphaFoldDB" id="A0A0K9PVD1"/>
<keyword evidence="2" id="KW-1185">Reference proteome</keyword>
<protein>
    <submittedName>
        <fullName evidence="1">Uncharacterized protein</fullName>
    </submittedName>
</protein>
<evidence type="ECO:0000313" key="1">
    <source>
        <dbReference type="EMBL" id="KMZ72197.1"/>
    </source>
</evidence>
<dbReference type="Proteomes" id="UP000036987">
    <property type="component" value="Unassembled WGS sequence"/>
</dbReference>
<dbReference type="OrthoDB" id="595131at2759"/>
<reference evidence="2" key="1">
    <citation type="journal article" date="2016" name="Nature">
        <title>The genome of the seagrass Zostera marina reveals angiosperm adaptation to the sea.</title>
        <authorList>
            <person name="Olsen J.L."/>
            <person name="Rouze P."/>
            <person name="Verhelst B."/>
            <person name="Lin Y.-C."/>
            <person name="Bayer T."/>
            <person name="Collen J."/>
            <person name="Dattolo E."/>
            <person name="De Paoli E."/>
            <person name="Dittami S."/>
            <person name="Maumus F."/>
            <person name="Michel G."/>
            <person name="Kersting A."/>
            <person name="Lauritano C."/>
            <person name="Lohaus R."/>
            <person name="Toepel M."/>
            <person name="Tonon T."/>
            <person name="Vanneste K."/>
            <person name="Amirebrahimi M."/>
            <person name="Brakel J."/>
            <person name="Bostroem C."/>
            <person name="Chovatia M."/>
            <person name="Grimwood J."/>
            <person name="Jenkins J.W."/>
            <person name="Jueterbock A."/>
            <person name="Mraz A."/>
            <person name="Stam W.T."/>
            <person name="Tice H."/>
            <person name="Bornberg-Bauer E."/>
            <person name="Green P.J."/>
            <person name="Pearson G.A."/>
            <person name="Procaccini G."/>
            <person name="Duarte C.M."/>
            <person name="Schmutz J."/>
            <person name="Reusch T.B.H."/>
            <person name="Van de Peer Y."/>
        </authorList>
    </citation>
    <scope>NUCLEOTIDE SEQUENCE [LARGE SCALE GENOMIC DNA]</scope>
    <source>
        <strain evidence="2">cv. Finnish</strain>
    </source>
</reference>
<organism evidence="1 2">
    <name type="scientific">Zostera marina</name>
    <name type="common">Eelgrass</name>
    <dbReference type="NCBI Taxonomy" id="29655"/>
    <lineage>
        <taxon>Eukaryota</taxon>
        <taxon>Viridiplantae</taxon>
        <taxon>Streptophyta</taxon>
        <taxon>Embryophyta</taxon>
        <taxon>Tracheophyta</taxon>
        <taxon>Spermatophyta</taxon>
        <taxon>Magnoliopsida</taxon>
        <taxon>Liliopsida</taxon>
        <taxon>Zosteraceae</taxon>
        <taxon>Zostera</taxon>
    </lineage>
</organism>
<gene>
    <name evidence="1" type="ORF">ZOSMA_16G01690</name>
</gene>
<dbReference type="STRING" id="29655.A0A0K9PVD1"/>
<name>A0A0K9PVD1_ZOSMR</name>
<dbReference type="EMBL" id="LFYR01000643">
    <property type="protein sequence ID" value="KMZ72197.1"/>
    <property type="molecule type" value="Genomic_DNA"/>
</dbReference>
<proteinExistence type="predicted"/>
<dbReference type="InterPro" id="IPR032675">
    <property type="entry name" value="LRR_dom_sf"/>
</dbReference>
<accession>A0A0K9PVD1</accession>
<comment type="caution">
    <text evidence="1">The sequence shown here is derived from an EMBL/GenBank/DDBJ whole genome shotgun (WGS) entry which is preliminary data.</text>
</comment>
<sequence>MERLRMEAIPEWLLSEQKFSVSGRQMLLQTGFPKQIIADCGFHLANDALSYLFNRFSNLDTLKIDYPGWNVLSDDSLKVLSSSSKLEEFTLSFSDVQFPLVSFTLDGIVSLIQTCPIRVLVLRNVWNTWKAFASFKIQWHKCY</sequence>
<evidence type="ECO:0000313" key="2">
    <source>
        <dbReference type="Proteomes" id="UP000036987"/>
    </source>
</evidence>
<dbReference type="Gene3D" id="3.80.10.10">
    <property type="entry name" value="Ribonuclease Inhibitor"/>
    <property type="match status" value="1"/>
</dbReference>